<name>A0A0S4JND3_BODSA</name>
<proteinExistence type="predicted"/>
<dbReference type="VEuPathDB" id="TriTrypDB:BSAL_28055"/>
<sequence>MATDEQPYALRKQVRQRPVLQQQSSPLLEEGGEGDGQPSNSGDAFDESLGSAFLLANSTSTFTSIAARQHRRCWGFFLAMSCAVVLIFVVLVSLLLLREHHQMHDASASSTTNKKGNSRTLEYFVLC</sequence>
<evidence type="ECO:0000313" key="3">
    <source>
        <dbReference type="EMBL" id="CUG90631.1"/>
    </source>
</evidence>
<keyword evidence="2" id="KW-1133">Transmembrane helix</keyword>
<keyword evidence="2" id="KW-0472">Membrane</keyword>
<dbReference type="EMBL" id="CYKH01001851">
    <property type="protein sequence ID" value="CUG90631.1"/>
    <property type="molecule type" value="Genomic_DNA"/>
</dbReference>
<keyword evidence="2 3" id="KW-0812">Transmembrane</keyword>
<evidence type="ECO:0000256" key="2">
    <source>
        <dbReference type="SAM" id="Phobius"/>
    </source>
</evidence>
<evidence type="ECO:0000313" key="4">
    <source>
        <dbReference type="Proteomes" id="UP000051952"/>
    </source>
</evidence>
<dbReference type="AlphaFoldDB" id="A0A0S4JND3"/>
<gene>
    <name evidence="3" type="ORF">BSAL_28055</name>
</gene>
<dbReference type="Proteomes" id="UP000051952">
    <property type="component" value="Unassembled WGS sequence"/>
</dbReference>
<organism evidence="3 4">
    <name type="scientific">Bodo saltans</name>
    <name type="common">Flagellated protozoan</name>
    <dbReference type="NCBI Taxonomy" id="75058"/>
    <lineage>
        <taxon>Eukaryota</taxon>
        <taxon>Discoba</taxon>
        <taxon>Euglenozoa</taxon>
        <taxon>Kinetoplastea</taxon>
        <taxon>Metakinetoplastina</taxon>
        <taxon>Eubodonida</taxon>
        <taxon>Bodonidae</taxon>
        <taxon>Bodo</taxon>
    </lineage>
</organism>
<evidence type="ECO:0000256" key="1">
    <source>
        <dbReference type="SAM" id="MobiDB-lite"/>
    </source>
</evidence>
<feature type="region of interest" description="Disordered" evidence="1">
    <location>
        <begin position="1"/>
        <end position="45"/>
    </location>
</feature>
<feature type="non-terminal residue" evidence="3">
    <location>
        <position position="127"/>
    </location>
</feature>
<accession>A0A0S4JND3</accession>
<feature type="transmembrane region" description="Helical" evidence="2">
    <location>
        <begin position="74"/>
        <end position="97"/>
    </location>
</feature>
<reference evidence="4" key="1">
    <citation type="submission" date="2015-09" db="EMBL/GenBank/DDBJ databases">
        <authorList>
            <consortium name="Pathogen Informatics"/>
        </authorList>
    </citation>
    <scope>NUCLEOTIDE SEQUENCE [LARGE SCALE GENOMIC DNA]</scope>
    <source>
        <strain evidence="4">Lake Konstanz</strain>
    </source>
</reference>
<protein>
    <submittedName>
        <fullName evidence="3">Transmembrane protein, putative</fullName>
    </submittedName>
</protein>
<keyword evidence="4" id="KW-1185">Reference proteome</keyword>